<keyword evidence="5 8" id="KW-0812">Transmembrane</keyword>
<evidence type="ECO:0000256" key="7">
    <source>
        <dbReference type="ARBA" id="ARBA00023136"/>
    </source>
</evidence>
<feature type="transmembrane region" description="Helical" evidence="8">
    <location>
        <begin position="260"/>
        <end position="277"/>
    </location>
</feature>
<feature type="transmembrane region" description="Helical" evidence="8">
    <location>
        <begin position="156"/>
        <end position="176"/>
    </location>
</feature>
<gene>
    <name evidence="9" type="ORF">LCGC14_2966330</name>
</gene>
<keyword evidence="4" id="KW-0808">Transferase</keyword>
<evidence type="ECO:0008006" key="10">
    <source>
        <dbReference type="Google" id="ProtNLM"/>
    </source>
</evidence>
<evidence type="ECO:0000256" key="3">
    <source>
        <dbReference type="ARBA" id="ARBA00022428"/>
    </source>
</evidence>
<feature type="transmembrane region" description="Helical" evidence="8">
    <location>
        <begin position="80"/>
        <end position="113"/>
    </location>
</feature>
<dbReference type="InterPro" id="IPR026046">
    <property type="entry name" value="UBIAD1"/>
</dbReference>
<dbReference type="PANTHER" id="PTHR13929">
    <property type="entry name" value="1,4-DIHYDROXY-2-NAPHTHOATE OCTAPRENYLTRANSFERASE"/>
    <property type="match status" value="1"/>
</dbReference>
<keyword evidence="6 8" id="KW-1133">Transmembrane helix</keyword>
<proteinExistence type="predicted"/>
<dbReference type="InterPro" id="IPR000537">
    <property type="entry name" value="UbiA_prenyltransferase"/>
</dbReference>
<dbReference type="GO" id="GO:0009234">
    <property type="term" value="P:menaquinone biosynthetic process"/>
    <property type="evidence" value="ECO:0007669"/>
    <property type="project" value="UniProtKB-UniPathway"/>
</dbReference>
<feature type="transmembrane region" description="Helical" evidence="8">
    <location>
        <begin position="125"/>
        <end position="150"/>
    </location>
</feature>
<protein>
    <recommendedName>
        <fullName evidence="10">1,4-dihydroxy-2-naphthoate octaprenyltransferase</fullName>
    </recommendedName>
</protein>
<feature type="transmembrane region" description="Helical" evidence="8">
    <location>
        <begin position="229"/>
        <end position="248"/>
    </location>
</feature>
<dbReference type="PANTHER" id="PTHR13929:SF0">
    <property type="entry name" value="UBIA PRENYLTRANSFERASE DOMAIN-CONTAINING PROTEIN 1"/>
    <property type="match status" value="1"/>
</dbReference>
<keyword evidence="3" id="KW-0474">Menaquinone biosynthesis</keyword>
<feature type="transmembrane region" description="Helical" evidence="8">
    <location>
        <begin position="206"/>
        <end position="223"/>
    </location>
</feature>
<dbReference type="GO" id="GO:0004659">
    <property type="term" value="F:prenyltransferase activity"/>
    <property type="evidence" value="ECO:0007669"/>
    <property type="project" value="InterPro"/>
</dbReference>
<comment type="caution">
    <text evidence="9">The sequence shown here is derived from an EMBL/GenBank/DDBJ whole genome shotgun (WGS) entry which is preliminary data.</text>
</comment>
<dbReference type="NCBIfam" id="TIGR00751">
    <property type="entry name" value="menA"/>
    <property type="match status" value="1"/>
</dbReference>
<evidence type="ECO:0000256" key="6">
    <source>
        <dbReference type="ARBA" id="ARBA00022989"/>
    </source>
</evidence>
<dbReference type="GO" id="GO:0016020">
    <property type="term" value="C:membrane"/>
    <property type="evidence" value="ECO:0007669"/>
    <property type="project" value="UniProtKB-SubCell"/>
</dbReference>
<evidence type="ECO:0000256" key="8">
    <source>
        <dbReference type="SAM" id="Phobius"/>
    </source>
</evidence>
<dbReference type="UniPathway" id="UPA00079"/>
<dbReference type="Pfam" id="PF01040">
    <property type="entry name" value="UbiA"/>
    <property type="match status" value="1"/>
</dbReference>
<feature type="transmembrane region" description="Helical" evidence="8">
    <location>
        <begin position="24"/>
        <end position="43"/>
    </location>
</feature>
<organism evidence="9">
    <name type="scientific">marine sediment metagenome</name>
    <dbReference type="NCBI Taxonomy" id="412755"/>
    <lineage>
        <taxon>unclassified sequences</taxon>
        <taxon>metagenomes</taxon>
        <taxon>ecological metagenomes</taxon>
    </lineage>
</organism>
<name>A0A0F8XY42_9ZZZZ</name>
<evidence type="ECO:0000313" key="9">
    <source>
        <dbReference type="EMBL" id="KKK66215.1"/>
    </source>
</evidence>
<dbReference type="EMBL" id="LAZR01060185">
    <property type="protein sequence ID" value="KKK66215.1"/>
    <property type="molecule type" value="Genomic_DNA"/>
</dbReference>
<comment type="subcellular location">
    <subcellularLocation>
        <location evidence="1">Membrane</location>
        <topology evidence="1">Multi-pass membrane protein</topology>
    </subcellularLocation>
</comment>
<accession>A0A0F8XY42</accession>
<dbReference type="AlphaFoldDB" id="A0A0F8XY42"/>
<feature type="non-terminal residue" evidence="9">
    <location>
        <position position="1"/>
    </location>
</feature>
<comment type="pathway">
    <text evidence="2">Quinol/quinone metabolism; menaquinone biosynthesis.</text>
</comment>
<dbReference type="CDD" id="cd13962">
    <property type="entry name" value="PT_UbiA_UBIAD1"/>
    <property type="match status" value="1"/>
</dbReference>
<keyword evidence="7 8" id="KW-0472">Membrane</keyword>
<dbReference type="GO" id="GO:0042371">
    <property type="term" value="P:vitamin K biosynthetic process"/>
    <property type="evidence" value="ECO:0007669"/>
    <property type="project" value="TreeGrafter"/>
</dbReference>
<reference evidence="9" key="1">
    <citation type="journal article" date="2015" name="Nature">
        <title>Complex archaea that bridge the gap between prokaryotes and eukaryotes.</title>
        <authorList>
            <person name="Spang A."/>
            <person name="Saw J.H."/>
            <person name="Jorgensen S.L."/>
            <person name="Zaremba-Niedzwiedzka K."/>
            <person name="Martijn J."/>
            <person name="Lind A.E."/>
            <person name="van Eijk R."/>
            <person name="Schleper C."/>
            <person name="Guy L."/>
            <person name="Ettema T.J."/>
        </authorList>
    </citation>
    <scope>NUCLEOTIDE SEQUENCE</scope>
</reference>
<evidence type="ECO:0000256" key="2">
    <source>
        <dbReference type="ARBA" id="ARBA00004863"/>
    </source>
</evidence>
<dbReference type="PIRSF" id="PIRSF005355">
    <property type="entry name" value="UBIAD1"/>
    <property type="match status" value="1"/>
</dbReference>
<evidence type="ECO:0000256" key="4">
    <source>
        <dbReference type="ARBA" id="ARBA00022679"/>
    </source>
</evidence>
<evidence type="ECO:0000256" key="1">
    <source>
        <dbReference type="ARBA" id="ARBA00004141"/>
    </source>
</evidence>
<dbReference type="InterPro" id="IPR044878">
    <property type="entry name" value="UbiA_sf"/>
</dbReference>
<dbReference type="Gene3D" id="1.10.357.140">
    <property type="entry name" value="UbiA prenyltransferase"/>
    <property type="match status" value="1"/>
</dbReference>
<sequence length="278" mass="31048">VETLIASVSPMIIGTFLASKEVKINFLVLALTFLYGICLHIGTNLSNDYFDYLKGVDTDDRIAPFSTIQANLTSLKQIKIAFSLFFLFAFFIGLFLIIQGGIITASLFVFPIIFGYYYTAGKKPLGYIGLGEILVLIFFGPYACLGTYYLQTLKISYLPIIASLGPGFLSVAILVVNNLRDIDVDRVADKITLAVRFGKKFAKIEYIASLTLAFLVPFIYFMLLKKPLILAANVFIFFAPFKLIYNFKNPKLLNDGLKKTVLLLIIYTVVFSAALYFV</sequence>
<evidence type="ECO:0000256" key="5">
    <source>
        <dbReference type="ARBA" id="ARBA00022692"/>
    </source>
</evidence>